<dbReference type="InterPro" id="IPR003812">
    <property type="entry name" value="Fido"/>
</dbReference>
<dbReference type="EMBL" id="VSSQ01052310">
    <property type="protein sequence ID" value="MPN06409.1"/>
    <property type="molecule type" value="Genomic_DNA"/>
</dbReference>
<dbReference type="Gene3D" id="1.10.3290.10">
    <property type="entry name" value="Fido-like domain"/>
    <property type="match status" value="1"/>
</dbReference>
<comment type="caution">
    <text evidence="2">The sequence shown here is derived from an EMBL/GenBank/DDBJ whole genome shotgun (WGS) entry which is preliminary data.</text>
</comment>
<dbReference type="AlphaFoldDB" id="A0A645EYZ6"/>
<proteinExistence type="predicted"/>
<dbReference type="SUPFAM" id="SSF140931">
    <property type="entry name" value="Fic-like"/>
    <property type="match status" value="1"/>
</dbReference>
<reference evidence="2" key="1">
    <citation type="submission" date="2019-08" db="EMBL/GenBank/DDBJ databases">
        <authorList>
            <person name="Kucharzyk K."/>
            <person name="Murdoch R.W."/>
            <person name="Higgins S."/>
            <person name="Loffler F."/>
        </authorList>
    </citation>
    <scope>NUCLEOTIDE SEQUENCE</scope>
</reference>
<organism evidence="2">
    <name type="scientific">bioreactor metagenome</name>
    <dbReference type="NCBI Taxonomy" id="1076179"/>
    <lineage>
        <taxon>unclassified sequences</taxon>
        <taxon>metagenomes</taxon>
        <taxon>ecological metagenomes</taxon>
    </lineage>
</organism>
<feature type="domain" description="Fido" evidence="1">
    <location>
        <begin position="1"/>
        <end position="119"/>
    </location>
</feature>
<evidence type="ECO:0000259" key="1">
    <source>
        <dbReference type="PROSITE" id="PS51459"/>
    </source>
</evidence>
<gene>
    <name evidence="2" type="ORF">SDC9_153665</name>
</gene>
<dbReference type="InterPro" id="IPR036597">
    <property type="entry name" value="Fido-like_dom_sf"/>
</dbReference>
<dbReference type="PANTHER" id="PTHR13504">
    <property type="entry name" value="FIDO DOMAIN-CONTAINING PROTEIN DDB_G0283145"/>
    <property type="match status" value="1"/>
</dbReference>
<sequence length="234" mass="27102">MVNPRDGTILHEPPTHAELPQRLQRLCDFANADENASPFVHPVLRAILLHFMIGYDHPFVDGNGRTARALFYWSIARSGYWLMEYTSISHIIRRAPAKYLRAYLYSESDNNDSTYFLLHQLTTIRQAIAALHEYLDRKSREQKETEKLLAASVSLRSRFNHRQTALLNHALRNSDTEYRVDAHQRSHNVVYQTARSDLLSLHELGLLIKTKQGNAYVFYAPENLRELLAELAKE</sequence>
<dbReference type="PANTHER" id="PTHR13504:SF38">
    <property type="entry name" value="FIDO DOMAIN-CONTAINING PROTEIN"/>
    <property type="match status" value="1"/>
</dbReference>
<name>A0A645EYZ6_9ZZZZ</name>
<protein>
    <recommendedName>
        <fullName evidence="1">Fido domain-containing protein</fullName>
    </recommendedName>
</protein>
<evidence type="ECO:0000313" key="2">
    <source>
        <dbReference type="EMBL" id="MPN06409.1"/>
    </source>
</evidence>
<accession>A0A645EYZ6</accession>
<dbReference type="PROSITE" id="PS51459">
    <property type="entry name" value="FIDO"/>
    <property type="match status" value="1"/>
</dbReference>
<dbReference type="InterPro" id="IPR040198">
    <property type="entry name" value="Fido_containing"/>
</dbReference>
<dbReference type="Pfam" id="PF02661">
    <property type="entry name" value="Fic"/>
    <property type="match status" value="1"/>
</dbReference>